<dbReference type="Pfam" id="PF08638">
    <property type="entry name" value="Med14"/>
    <property type="match status" value="1"/>
</dbReference>
<feature type="compositionally biased region" description="Basic and acidic residues" evidence="2">
    <location>
        <begin position="2036"/>
        <end position="2056"/>
    </location>
</feature>
<dbReference type="EMBL" id="BDQF01000001">
    <property type="protein sequence ID" value="GAW78929.1"/>
    <property type="molecule type" value="Genomic_DNA"/>
</dbReference>
<dbReference type="Proteomes" id="UP000195521">
    <property type="component" value="Unassembled WGS sequence"/>
</dbReference>
<sequence>MMISDGKERPEGSVCQTEREKINEEDMYVKENENYKHDKGENPDEYDQYDDYKGISYGVILKKVVRRCINDWCLFCERVDNDNGENYHNLRSALIQYCRHMRECFLKVLELDAFRKYYKEINEIVKELFEYRESYKELKTKYQYELYLCKLKLMNLQINENNILCALDVLATGTYTRFPTLFKEILSNPTDSFIPNLNVNEINILKKRIVDEFLINYYSSRIPKNKVNFIFSDGFIELDIINEVKVSFITDFVTWNMVKADISFLNQMNLHSSHNANLINLLTYAVMQKLQEYHAPPSSRTQDEAPSIDKQFRETSGEKHFDDANGVCDYDKMHILSKSIDSDYADQRSDSDYADQRSDSDYADQRSDSDYGGQRNGSDYSDQDNQNHRSDDDSGESDDFLLQSEKKSKYKQKYSSRMGRIEQHYHKEMEKRTKREELPCKDILYEIYKVSHFYCNVQIMEFFKGCINQYNSFNYRIKKFYIFKKFRNNTVEVTPSCYNYNMSDKEVVLHLDIHLHEFELSKGIYEFFEKIPLHDKNNEKKIILKFVLNNANGNINVFLWPFSFFKKEKKEKLSFDSILSYYEYIFCHFLKKRMKKLFVFDPHYIHLENWLARVSNCVTCFLFSILKEFSIMDGVKGDVKGEAVDSVEESVDGMEARKKKHGKKKGTADFGSGRKGSLIYKPYFDNHARGSETSFENNTIGIHELIQDYFFDLSYIREQIRSVNEHGMKKKGKNIKGGEKEKNLLQDKEKEAEEKLCNVGRSNHFGNLHNNKYTTPLTNRIKIIRIKKRNWNSYLLKYIFYEQKIQLFLNRQSEKFIFMCNWNKAFINVISLNYDLKLMIYVIYILKRFSLYVYMYNELKERLIKIKAGRFFNFEFANDEFCPCFHFYKLKLHDFLKKYDYSSNIVLTKFLQSFFSFIDFYFYLPYRENFHKSHFSNLRQDVIEEKKSQEFETYIRELIKKGDKYAREAKGEKYTEDAKEEKYAEGAKEEKYTEDAKVEFDKPNHMHRTTTGSSKMGRNNHDERSHMFEMMNLGSSQQKFEGNIPNESNYHNMTEKGGEKETQDKFSFRKNFVTILYFTIYTYDNTPLLLCMMIERDYIFHTYIVISFENKKIISEKNKTGTEQKKNKKGKLFFTIPLIHRTYPIGENIKHYLNSVRDLVNIFSNMFSNLSKILQMNYKCAVFSNQLCFSSSKGGSSYRITSFQRSKSDTGVGKKVEGEKSQTKSEGESTIRLGYDKMYFHLRKERKKNFLDLQYFINKKKFTNEHTGQDERSGTKEKYPHDYISNYMLHLSCAVDEEEYYLSKEYMNSQVKNKFSFLIRIHTSGSFFFKIPLRCKRFMKIKNLNVLKNNDVSFLCANVVINAKIQEIKMTQVSENQSDISKANSNGDDTFEMGSEGEKERTRVSKEINSQHEKTSITKDWVQLKKMYVVMKDECSPKNILYLFSVLSKIFSVMNIFTELYCLEKILSSDIYISNCHLMNISVIHHCGYNREIACSVNFNILSNDETLTKGDGDGGFTSIATCNKQQSEKSEDSYNVTLDKEKKNNFLACPIRTNNNKNLMNKYKTNGKKYSNYENWDEENLIEKLLYIDISFNSPYECINKLFLREKKNFDLYIKKKKSIFRLLKFIFLTFEFHYNFHILINNTSNHLNKINFLHQMNFLHHFDFHYVNLLTVILAFKSFKNEKKNGLLSFYIILHPEHFSKILIIPHYDTVYMNKHHTREVSIKKFFKKGRHLFRDLEKINYSPFRRSPDMDGEDGKRDQVMLQVEKQTEEGTKNSAGKSALYIHSWEEPRKNNHRQGFFPDFEKHVNVNSGLDRDQTNDPTSDPTKHPTNDPNSTSFEKGTGDQVHSKRAESYMMYRMNNRIPPCNRIKIDHMDEEELFIYLFLQFCDIINLKSTNSCANYPLSHSKYSNNVHSSGDNDIFLENTQEDKIFGDGIFMNDLKIFEEYDMFILNIKYLFKIKNQIVLSEIFFVPPIFLYTTLYTLVDHIRTLKYWILLIYELRVHYSDITLTSSEIDDVFQYVTAVRKPGTPTVTHEKPLSKGTDEKTEETKNEGEVNAVEKMNSTRDGQSDMNNQREGKVANMNTYLKEGSEHGENGKNGEIFIHLVWFMYSTKDFHLDTLSFGECKNHKRNYEYFLCSKKEVISEHLYESSNDPNTGQHKKIKKSEEDGNDSMKGNSCDKIKSMEETQNGKYENVRTSLIKTKREQRTTNEMGKEFVINKMNLDKLKYMVNAYSHMIDDIFLKEKSQKILLGKDFIKKAYALRNLELKSGNVLRKRRVHIWDEKKNTKVDNTYEEEKVEFDFEIGSATSLKRKRDTWNGHQEEQNDFENIFFFNDEKVLNMDKNNCSITPDCSGENTYKWDMHYLTNSIGVYFENVGENVDEQDSWFYYVRRRRGNHNQEKERKRNFILAEENILKINSKINSALNIIYKYIRIWLLKMKHISVISFFRVINDIITDKKKIFELSSLLFNCVLSYQEHLQFWMFRNKENLLTPFVETEFLIEGIGEPAPEDVLYGKEAEKASMKWIELVVPLLKDVQENYLIKHRNNNCIRTVNPNCERDAEACDQGPHTDDLEIPSREKKNIVVGRGNGNSQEEDCHSNFTNDKMISINYKMWRYMPFPFKKNIYKQEFPDILNETNESVPLTFKIPSLLQIKNLKEVYINNEQFVKFLMNNKIDLNIAHQRVMKILQKYNLMANYSLVATQTILHSSTFELLLKGKNSKTAEDSTPPV</sequence>
<feature type="region of interest" description="Disordered" evidence="2">
    <location>
        <begin position="1812"/>
        <end position="1849"/>
    </location>
</feature>
<keyword evidence="1" id="KW-0804">Transcription</keyword>
<feature type="region of interest" description="Disordered" evidence="2">
    <location>
        <begin position="344"/>
        <end position="432"/>
    </location>
</feature>
<organism evidence="4 5">
    <name type="scientific">Plasmodium gonderi</name>
    <dbReference type="NCBI Taxonomy" id="77519"/>
    <lineage>
        <taxon>Eukaryota</taxon>
        <taxon>Sar</taxon>
        <taxon>Alveolata</taxon>
        <taxon>Apicomplexa</taxon>
        <taxon>Aconoidasida</taxon>
        <taxon>Haemosporida</taxon>
        <taxon>Plasmodiidae</taxon>
        <taxon>Plasmodium</taxon>
        <taxon>Plasmodium (Plasmodium)</taxon>
    </lineage>
</organism>
<dbReference type="GeneID" id="39745627"/>
<protein>
    <recommendedName>
        <fullName evidence="1">Mediator of RNA polymerase II transcription subunit 14</fullName>
    </recommendedName>
    <alternativeName>
        <fullName evidence="1">Mediator complex subunit 14</fullName>
    </alternativeName>
</protein>
<comment type="function">
    <text evidence="1">Component of the Mediator complex, a coactivator involved in the regulated transcription of nearly all RNA polymerase II-dependent genes. Mediator functions as a bridge to convey information from gene-specific regulatory proteins to the basal RNA polymerase II transcription machinery. Mediator is recruited to promoters by direct interactions with regulatory proteins and serves as a scaffold for the assembly of a functional preinitiation complex with RNA polymerase II and the general transcription factors.</text>
</comment>
<dbReference type="OMA" id="TICMIDQ"/>
<evidence type="ECO:0000313" key="4">
    <source>
        <dbReference type="EMBL" id="GAW78929.1"/>
    </source>
</evidence>
<feature type="region of interest" description="Disordered" evidence="2">
    <location>
        <begin position="1379"/>
        <end position="1409"/>
    </location>
</feature>
<accession>A0A1Y1J8U0</accession>
<dbReference type="GO" id="GO:0003712">
    <property type="term" value="F:transcription coregulator activity"/>
    <property type="evidence" value="ECO:0007669"/>
    <property type="project" value="UniProtKB-UniRule"/>
</dbReference>
<keyword evidence="5" id="KW-1185">Reference proteome</keyword>
<keyword evidence="1" id="KW-0805">Transcription regulation</keyword>
<feature type="compositionally biased region" description="Basic and acidic residues" evidence="2">
    <location>
        <begin position="345"/>
        <end position="369"/>
    </location>
</feature>
<feature type="region of interest" description="Disordered" evidence="2">
    <location>
        <begin position="2151"/>
        <end position="2190"/>
    </location>
</feature>
<feature type="domain" description="Mediator complex subunit MED14 N-terminal" evidence="3">
    <location>
        <begin position="55"/>
        <end position="250"/>
    </location>
</feature>
<name>A0A1Y1J8U0_PLAGO</name>
<dbReference type="GO" id="GO:0016592">
    <property type="term" value="C:mediator complex"/>
    <property type="evidence" value="ECO:0007669"/>
    <property type="project" value="UniProtKB-UniRule"/>
</dbReference>
<keyword evidence="1" id="KW-0539">Nucleus</keyword>
<reference evidence="5" key="1">
    <citation type="submission" date="2017-04" db="EMBL/GenBank/DDBJ databases">
        <title>Plasmodium gonderi genome.</title>
        <authorList>
            <person name="Arisue N."/>
            <person name="Honma H."/>
            <person name="Kawai S."/>
            <person name="Tougan T."/>
            <person name="Tanabe K."/>
            <person name="Horii T."/>
        </authorList>
    </citation>
    <scope>NUCLEOTIDE SEQUENCE [LARGE SCALE GENOMIC DNA]</scope>
    <source>
        <strain evidence="5">ATCC 30045</strain>
    </source>
</reference>
<feature type="compositionally biased region" description="Basic and acidic residues" evidence="2">
    <location>
        <begin position="310"/>
        <end position="320"/>
    </location>
</feature>
<feature type="compositionally biased region" description="Basic and acidic residues" evidence="2">
    <location>
        <begin position="419"/>
        <end position="432"/>
    </location>
</feature>
<evidence type="ECO:0000259" key="3">
    <source>
        <dbReference type="Pfam" id="PF08638"/>
    </source>
</evidence>
<dbReference type="RefSeq" id="XP_028541518.1">
    <property type="nucleotide sequence ID" value="XM_028685717.1"/>
</dbReference>
<comment type="subcellular location">
    <subcellularLocation>
        <location evidence="1">Nucleus</location>
    </subcellularLocation>
</comment>
<feature type="region of interest" description="Disordered" evidence="2">
    <location>
        <begin position="294"/>
        <end position="320"/>
    </location>
</feature>
<comment type="similarity">
    <text evidence="1">Belongs to the Mediator complex subunit 14 family.</text>
</comment>
<proteinExistence type="inferred from homology"/>
<feature type="compositionally biased region" description="Basic and acidic residues" evidence="2">
    <location>
        <begin position="1396"/>
        <end position="1409"/>
    </location>
</feature>
<keyword evidence="1" id="KW-0010">Activator</keyword>
<feature type="region of interest" description="Disordered" evidence="2">
    <location>
        <begin position="2032"/>
        <end position="2056"/>
    </location>
</feature>
<feature type="compositionally biased region" description="Polar residues" evidence="2">
    <location>
        <begin position="1379"/>
        <end position="1388"/>
    </location>
</feature>
<gene>
    <name evidence="4" type="ORF">PGO_010770</name>
</gene>
<evidence type="ECO:0000256" key="1">
    <source>
        <dbReference type="RuleBase" id="RU365082"/>
    </source>
</evidence>
<dbReference type="OrthoDB" id="205099at2759"/>
<comment type="subunit">
    <text evidence="1">Component of the Mediator complex.</text>
</comment>
<dbReference type="InterPro" id="IPR055122">
    <property type="entry name" value="Med14_N"/>
</dbReference>
<evidence type="ECO:0000313" key="5">
    <source>
        <dbReference type="Proteomes" id="UP000195521"/>
    </source>
</evidence>
<comment type="caution">
    <text evidence="4">The sequence shown here is derived from an EMBL/GenBank/DDBJ whole genome shotgun (WGS) entry which is preliminary data.</text>
</comment>
<evidence type="ECO:0000256" key="2">
    <source>
        <dbReference type="SAM" id="MobiDB-lite"/>
    </source>
</evidence>